<sequence length="115" mass="12807">MTKFHEDWTINVTCRVLTIKTAPSPGGHIFQQTGTIFQLCLAIIRTNVLTTKTAPTPCGHTNVITKKTAPPNGGPWTKNKTSRVLTMFYYSHITKTAPLHGGYVFQLTRTIFELS</sequence>
<accession>A0A9D4EXK3</accession>
<reference evidence="1" key="2">
    <citation type="submission" date="2020-11" db="EMBL/GenBank/DDBJ databases">
        <authorList>
            <person name="McCartney M.A."/>
            <person name="Auch B."/>
            <person name="Kono T."/>
            <person name="Mallez S."/>
            <person name="Becker A."/>
            <person name="Gohl D.M."/>
            <person name="Silverstein K.A.T."/>
            <person name="Koren S."/>
            <person name="Bechman K.B."/>
            <person name="Herman A."/>
            <person name="Abrahante J.E."/>
            <person name="Garbe J."/>
        </authorList>
    </citation>
    <scope>NUCLEOTIDE SEQUENCE</scope>
    <source>
        <strain evidence="1">Duluth1</strain>
        <tissue evidence="1">Whole animal</tissue>
    </source>
</reference>
<dbReference type="Proteomes" id="UP000828390">
    <property type="component" value="Unassembled WGS sequence"/>
</dbReference>
<protein>
    <submittedName>
        <fullName evidence="1">Uncharacterized protein</fullName>
    </submittedName>
</protein>
<dbReference type="AlphaFoldDB" id="A0A9D4EXK3"/>
<proteinExistence type="predicted"/>
<name>A0A9D4EXK3_DREPO</name>
<evidence type="ECO:0000313" key="1">
    <source>
        <dbReference type="EMBL" id="KAH3787696.1"/>
    </source>
</evidence>
<reference evidence="1" key="1">
    <citation type="journal article" date="2019" name="bioRxiv">
        <title>The Genome of the Zebra Mussel, Dreissena polymorpha: A Resource for Invasive Species Research.</title>
        <authorList>
            <person name="McCartney M.A."/>
            <person name="Auch B."/>
            <person name="Kono T."/>
            <person name="Mallez S."/>
            <person name="Zhang Y."/>
            <person name="Obille A."/>
            <person name="Becker A."/>
            <person name="Abrahante J.E."/>
            <person name="Garbe J."/>
            <person name="Badalamenti J.P."/>
            <person name="Herman A."/>
            <person name="Mangelson H."/>
            <person name="Liachko I."/>
            <person name="Sullivan S."/>
            <person name="Sone E.D."/>
            <person name="Koren S."/>
            <person name="Silverstein K.A.T."/>
            <person name="Beckman K.B."/>
            <person name="Gohl D.M."/>
        </authorList>
    </citation>
    <scope>NUCLEOTIDE SEQUENCE</scope>
    <source>
        <strain evidence="1">Duluth1</strain>
        <tissue evidence="1">Whole animal</tissue>
    </source>
</reference>
<comment type="caution">
    <text evidence="1">The sequence shown here is derived from an EMBL/GenBank/DDBJ whole genome shotgun (WGS) entry which is preliminary data.</text>
</comment>
<dbReference type="EMBL" id="JAIWYP010000008">
    <property type="protein sequence ID" value="KAH3787696.1"/>
    <property type="molecule type" value="Genomic_DNA"/>
</dbReference>
<gene>
    <name evidence="1" type="ORF">DPMN_165823</name>
</gene>
<keyword evidence="2" id="KW-1185">Reference proteome</keyword>
<evidence type="ECO:0000313" key="2">
    <source>
        <dbReference type="Proteomes" id="UP000828390"/>
    </source>
</evidence>
<organism evidence="1 2">
    <name type="scientific">Dreissena polymorpha</name>
    <name type="common">Zebra mussel</name>
    <name type="synonym">Mytilus polymorpha</name>
    <dbReference type="NCBI Taxonomy" id="45954"/>
    <lineage>
        <taxon>Eukaryota</taxon>
        <taxon>Metazoa</taxon>
        <taxon>Spiralia</taxon>
        <taxon>Lophotrochozoa</taxon>
        <taxon>Mollusca</taxon>
        <taxon>Bivalvia</taxon>
        <taxon>Autobranchia</taxon>
        <taxon>Heteroconchia</taxon>
        <taxon>Euheterodonta</taxon>
        <taxon>Imparidentia</taxon>
        <taxon>Neoheterodontei</taxon>
        <taxon>Myida</taxon>
        <taxon>Dreissenoidea</taxon>
        <taxon>Dreissenidae</taxon>
        <taxon>Dreissena</taxon>
    </lineage>
</organism>